<dbReference type="PANTHER" id="PTHR22960">
    <property type="entry name" value="MOLYBDOPTERIN COFACTOR SYNTHESIS PROTEIN A"/>
    <property type="match status" value="1"/>
</dbReference>
<dbReference type="CDD" id="cd01335">
    <property type="entry name" value="Radical_SAM"/>
    <property type="match status" value="1"/>
</dbReference>
<organism evidence="23">
    <name type="scientific">Darwinula stevensoni</name>
    <dbReference type="NCBI Taxonomy" id="69355"/>
    <lineage>
        <taxon>Eukaryota</taxon>
        <taxon>Metazoa</taxon>
        <taxon>Ecdysozoa</taxon>
        <taxon>Arthropoda</taxon>
        <taxon>Crustacea</taxon>
        <taxon>Oligostraca</taxon>
        <taxon>Ostracoda</taxon>
        <taxon>Podocopa</taxon>
        <taxon>Podocopida</taxon>
        <taxon>Darwinulocopina</taxon>
        <taxon>Darwinuloidea</taxon>
        <taxon>Darwinulidae</taxon>
        <taxon>Darwinula</taxon>
    </lineage>
</organism>
<evidence type="ECO:0000256" key="13">
    <source>
        <dbReference type="ARBA" id="ARBA00023004"/>
    </source>
</evidence>
<dbReference type="InterPro" id="IPR000385">
    <property type="entry name" value="MoaA_NifB_PqqE_Fe-S-bd_CS"/>
</dbReference>
<dbReference type="SFLD" id="SFLDS00029">
    <property type="entry name" value="Radical_SAM"/>
    <property type="match status" value="1"/>
</dbReference>
<dbReference type="Gene3D" id="3.20.20.70">
    <property type="entry name" value="Aldolase class I"/>
    <property type="match status" value="1"/>
</dbReference>
<dbReference type="NCBIfam" id="NF001199">
    <property type="entry name" value="PRK00164.2-1"/>
    <property type="match status" value="1"/>
</dbReference>
<comment type="pathway">
    <text evidence="3">Cofactor biosynthesis; molybdopterin biosynthesis.</text>
</comment>
<evidence type="ECO:0000313" key="23">
    <source>
        <dbReference type="EMBL" id="CAD7251039.1"/>
    </source>
</evidence>
<keyword evidence="10" id="KW-0949">S-adenosyl-L-methionine</keyword>
<evidence type="ECO:0000256" key="10">
    <source>
        <dbReference type="ARBA" id="ARBA00022691"/>
    </source>
</evidence>
<proteinExistence type="inferred from homology"/>
<evidence type="ECO:0000256" key="17">
    <source>
        <dbReference type="ARBA" id="ARBA00023239"/>
    </source>
</evidence>
<feature type="signal peptide" evidence="21">
    <location>
        <begin position="1"/>
        <end position="24"/>
    </location>
</feature>
<keyword evidence="15" id="KW-0342">GTP-binding</keyword>
<evidence type="ECO:0000256" key="4">
    <source>
        <dbReference type="ARBA" id="ARBA00008484"/>
    </source>
</evidence>
<dbReference type="SFLD" id="SFLDG01383">
    <property type="entry name" value="cyclic_pyranopterin_phosphate"/>
    <property type="match status" value="1"/>
</dbReference>
<evidence type="ECO:0000256" key="14">
    <source>
        <dbReference type="ARBA" id="ARBA00023014"/>
    </source>
</evidence>
<evidence type="ECO:0000256" key="9">
    <source>
        <dbReference type="ARBA" id="ARBA00022485"/>
    </source>
</evidence>
<dbReference type="OrthoDB" id="9880600at2759"/>
<dbReference type="HAMAP" id="MF_01225_B">
    <property type="entry name" value="MoaA_B"/>
    <property type="match status" value="1"/>
</dbReference>
<evidence type="ECO:0000256" key="21">
    <source>
        <dbReference type="SAM" id="SignalP"/>
    </source>
</evidence>
<gene>
    <name evidence="23" type="ORF">DSTB1V02_LOCUS10807</name>
</gene>
<evidence type="ECO:0000256" key="15">
    <source>
        <dbReference type="ARBA" id="ARBA00023134"/>
    </source>
</evidence>
<evidence type="ECO:0000256" key="7">
    <source>
        <dbReference type="ARBA" id="ARBA00012575"/>
    </source>
</evidence>
<feature type="non-terminal residue" evidence="23">
    <location>
        <position position="1"/>
    </location>
</feature>
<dbReference type="Pfam" id="PF04055">
    <property type="entry name" value="Radical_SAM"/>
    <property type="match status" value="1"/>
</dbReference>
<reference evidence="23" key="1">
    <citation type="submission" date="2020-11" db="EMBL/GenBank/DDBJ databases">
        <authorList>
            <person name="Tran Van P."/>
        </authorList>
    </citation>
    <scope>NUCLEOTIDE SEQUENCE</scope>
</reference>
<dbReference type="InterPro" id="IPR040064">
    <property type="entry name" value="MoaA-like"/>
</dbReference>
<dbReference type="SUPFAM" id="SSF102114">
    <property type="entry name" value="Radical SAM enzymes"/>
    <property type="match status" value="1"/>
</dbReference>
<evidence type="ECO:0000256" key="12">
    <source>
        <dbReference type="ARBA" id="ARBA00022741"/>
    </source>
</evidence>
<dbReference type="GO" id="GO:0051539">
    <property type="term" value="F:4 iron, 4 sulfur cluster binding"/>
    <property type="evidence" value="ECO:0007669"/>
    <property type="project" value="UniProtKB-KW"/>
</dbReference>
<dbReference type="InterPro" id="IPR058240">
    <property type="entry name" value="rSAM_sf"/>
</dbReference>
<keyword evidence="13" id="KW-0408">Iron</keyword>
<evidence type="ECO:0000256" key="18">
    <source>
        <dbReference type="ARBA" id="ARBA00048697"/>
    </source>
</evidence>
<dbReference type="GO" id="GO:0005525">
    <property type="term" value="F:GTP binding"/>
    <property type="evidence" value="ECO:0007669"/>
    <property type="project" value="UniProtKB-KW"/>
</dbReference>
<dbReference type="SFLD" id="SFLDG01386">
    <property type="entry name" value="main_SPASM_domain-containing"/>
    <property type="match status" value="1"/>
</dbReference>
<dbReference type="EC" id="4.1.99.22" evidence="6"/>
<comment type="function">
    <text evidence="19">Isoform MOCS1A and isoform MOCS1B probably form a complex that catalyzes the conversion of 5'-GTP to cyclic pyranopterin monophosphate (cPMP). MOCS1A catalyzes the cyclization of GTP to (8S)-3',8-cyclo-7,8-dihydroguanosine 5'-triphosphate and MOCS1B catalyzes the subsequent conversion of (8S)-3',8-cyclo-7,8-dihydroguanosine 5'-triphosphate to cPMP.</text>
</comment>
<comment type="similarity">
    <text evidence="5">In the N-terminal section; belongs to the radical SAM superfamily. MoaA family.</text>
</comment>
<comment type="catalytic activity">
    <reaction evidence="1">
        <text>(8S)-3',8-cyclo-7,8-dihydroguanosine 5'-triphosphate = cyclic pyranopterin phosphate + diphosphate</text>
        <dbReference type="Rhea" id="RHEA:49580"/>
        <dbReference type="ChEBI" id="CHEBI:33019"/>
        <dbReference type="ChEBI" id="CHEBI:59648"/>
        <dbReference type="ChEBI" id="CHEBI:131766"/>
        <dbReference type="EC" id="4.6.1.17"/>
    </reaction>
</comment>
<dbReference type="AlphaFoldDB" id="A0A7R9FQ89"/>
<dbReference type="InterPro" id="IPR007197">
    <property type="entry name" value="rSAM"/>
</dbReference>
<evidence type="ECO:0000259" key="22">
    <source>
        <dbReference type="PROSITE" id="PS51918"/>
    </source>
</evidence>
<dbReference type="GO" id="GO:0046872">
    <property type="term" value="F:metal ion binding"/>
    <property type="evidence" value="ECO:0007669"/>
    <property type="project" value="UniProtKB-KW"/>
</dbReference>
<keyword evidence="17" id="KW-0456">Lyase</keyword>
<dbReference type="SFLD" id="SFLDG01067">
    <property type="entry name" value="SPASM/twitch_domain_containing"/>
    <property type="match status" value="1"/>
</dbReference>
<keyword evidence="12" id="KW-0547">Nucleotide-binding</keyword>
<dbReference type="NCBIfam" id="TIGR02666">
    <property type="entry name" value="moaA"/>
    <property type="match status" value="1"/>
</dbReference>
<keyword evidence="11" id="KW-0479">Metal-binding</keyword>
<evidence type="ECO:0000256" key="1">
    <source>
        <dbReference type="ARBA" id="ARBA00001637"/>
    </source>
</evidence>
<evidence type="ECO:0000313" key="24">
    <source>
        <dbReference type="Proteomes" id="UP000677054"/>
    </source>
</evidence>
<dbReference type="PROSITE" id="PS01305">
    <property type="entry name" value="MOAA_NIFB_PQQE"/>
    <property type="match status" value="1"/>
</dbReference>
<evidence type="ECO:0000256" key="5">
    <source>
        <dbReference type="ARBA" id="ARBA00009862"/>
    </source>
</evidence>
<dbReference type="InterPro" id="IPR013483">
    <property type="entry name" value="MoaA"/>
</dbReference>
<dbReference type="InterPro" id="IPR010505">
    <property type="entry name" value="MoaA_twitch"/>
</dbReference>
<evidence type="ECO:0000256" key="19">
    <source>
        <dbReference type="ARBA" id="ARBA00054222"/>
    </source>
</evidence>
<evidence type="ECO:0000256" key="6">
    <source>
        <dbReference type="ARBA" id="ARBA00012167"/>
    </source>
</evidence>
<evidence type="ECO:0000256" key="11">
    <source>
        <dbReference type="ARBA" id="ARBA00022723"/>
    </source>
</evidence>
<dbReference type="SMART" id="SM00729">
    <property type="entry name" value="Elp3"/>
    <property type="match status" value="1"/>
</dbReference>
<evidence type="ECO:0000256" key="3">
    <source>
        <dbReference type="ARBA" id="ARBA00005046"/>
    </source>
</evidence>
<dbReference type="GO" id="GO:0061799">
    <property type="term" value="F:cyclic pyranopterin monophosphate synthase activity"/>
    <property type="evidence" value="ECO:0007669"/>
    <property type="project" value="UniProtKB-EC"/>
</dbReference>
<keyword evidence="14" id="KW-0411">Iron-sulfur</keyword>
<feature type="chain" id="PRO_5036403183" description="Molybdenum cofactor biosynthesis protein 1" evidence="21">
    <location>
        <begin position="25"/>
        <end position="591"/>
    </location>
</feature>
<dbReference type="PROSITE" id="PS51918">
    <property type="entry name" value="RADICAL_SAM"/>
    <property type="match status" value="1"/>
</dbReference>
<feature type="domain" description="Radical SAM core" evidence="22">
    <location>
        <begin position="270"/>
        <end position="491"/>
    </location>
</feature>
<dbReference type="Proteomes" id="UP000677054">
    <property type="component" value="Unassembled WGS sequence"/>
</dbReference>
<dbReference type="FunFam" id="3.20.20.70:FF:000117">
    <property type="entry name" value="molybdenum cofactor biosynthesis protein 1"/>
    <property type="match status" value="1"/>
</dbReference>
<dbReference type="EMBL" id="LR902749">
    <property type="protein sequence ID" value="CAD7251039.1"/>
    <property type="molecule type" value="Genomic_DNA"/>
</dbReference>
<dbReference type="InterPro" id="IPR013785">
    <property type="entry name" value="Aldolase_TIM"/>
</dbReference>
<name>A0A7R9FQ89_9CRUS</name>
<dbReference type="CDD" id="cd21117">
    <property type="entry name" value="Twitch_MoaA"/>
    <property type="match status" value="1"/>
</dbReference>
<dbReference type="EC" id="4.6.1.17" evidence="7"/>
<comment type="catalytic activity">
    <reaction evidence="18">
        <text>GTP + AH2 + S-adenosyl-L-methionine = (8S)-3',8-cyclo-7,8-dihydroguanosine 5'-triphosphate + 5'-deoxyadenosine + L-methionine + A + H(+)</text>
        <dbReference type="Rhea" id="RHEA:49576"/>
        <dbReference type="ChEBI" id="CHEBI:13193"/>
        <dbReference type="ChEBI" id="CHEBI:15378"/>
        <dbReference type="ChEBI" id="CHEBI:17319"/>
        <dbReference type="ChEBI" id="CHEBI:17499"/>
        <dbReference type="ChEBI" id="CHEBI:37565"/>
        <dbReference type="ChEBI" id="CHEBI:57844"/>
        <dbReference type="ChEBI" id="CHEBI:59789"/>
        <dbReference type="ChEBI" id="CHEBI:131766"/>
        <dbReference type="EC" id="4.1.99.22"/>
    </reaction>
</comment>
<dbReference type="UniPathway" id="UPA00344"/>
<comment type="similarity">
    <text evidence="4">In the C-terminal section; belongs to the MoaC family.</text>
</comment>
<keyword evidence="21" id="KW-0732">Signal</keyword>
<dbReference type="EMBL" id="CAJPEV010003232">
    <property type="protein sequence ID" value="CAG0899286.1"/>
    <property type="molecule type" value="Genomic_DNA"/>
</dbReference>
<dbReference type="InterPro" id="IPR050105">
    <property type="entry name" value="MoCo_biosynth_MoaA/MoaC"/>
</dbReference>
<evidence type="ECO:0000256" key="16">
    <source>
        <dbReference type="ARBA" id="ARBA00023150"/>
    </source>
</evidence>
<sequence>VMSQLKGLPRGLPWLALLLVSAFAADKPDFSVAILGDGCDSEVKPHEILARLYEDAQGASNASFNIRVVPVKTCEERVIPAENSSRLIGTVVMGEGKDVSSARNSAESSVPVIFATSLAPPASRQLPAVFSLLPTRQQLAGAMMERLQELGIGEGKTAKAAVVSSSAEAWAALYKVIQGHGSLNIPYLLYLGDHTLSPGRTVRQFMQNYAVVAYMSNMIRYHASKYCEGSVVRFKSSLPSAEALPVEQENLTPRSEGVTLETRGQVLEDTFGRYHNYLRISLTERCNLRCMYCMPEEGVNLTPKQRLLTTDEIIKLAELFVNEGVTKIRLTGGEPTVRPDLLEIIRRLKQFEKLETLSMTTNGLLLSKKLPQWHEAGLDQLNISLDTLIPVKFEFITRRKGWERVMEGIEVALDLGYGPVKINVVVIRGINEDEICKFVEWTQSKNVDVRFIEYMPFDGNKWNTTKMVPYFEMLDVIKRQFPNLTRLTDQANDTSKAYRVPGHVGQIGFITSMSQHFCGSCNRLRITADGNIKVCLFGNSEFSLRDALRDGISDEELLQVISAAVKRKKKHHAGMLNLAKMKNRPMILIGG</sequence>
<evidence type="ECO:0000256" key="8">
    <source>
        <dbReference type="ARBA" id="ARBA00015273"/>
    </source>
</evidence>
<keyword evidence="16" id="KW-0501">Molybdenum cofactor biosynthesis</keyword>
<comment type="subunit">
    <text evidence="20">Isoform MOCS1A and isoform MOCS1B probably form a heterooligomer.</text>
</comment>
<dbReference type="Pfam" id="PF06463">
    <property type="entry name" value="Mob_synth_C"/>
    <property type="match status" value="1"/>
</dbReference>
<dbReference type="InterPro" id="IPR006638">
    <property type="entry name" value="Elp3/MiaA/NifB-like_rSAM"/>
</dbReference>
<keyword evidence="24" id="KW-1185">Reference proteome</keyword>
<accession>A0A7R9FQ89</accession>
<keyword evidence="9" id="KW-0004">4Fe-4S</keyword>
<dbReference type="GO" id="GO:0061798">
    <property type="term" value="F:GTP 3',8'-cyclase activity"/>
    <property type="evidence" value="ECO:0007669"/>
    <property type="project" value="UniProtKB-EC"/>
</dbReference>
<evidence type="ECO:0000256" key="20">
    <source>
        <dbReference type="ARBA" id="ARBA00063038"/>
    </source>
</evidence>
<protein>
    <recommendedName>
        <fullName evidence="8">Molybdenum cofactor biosynthesis protein 1</fullName>
        <ecNumber evidence="6">4.1.99.22</ecNumber>
        <ecNumber evidence="7">4.6.1.17</ecNumber>
    </recommendedName>
</protein>
<dbReference type="GO" id="GO:0006777">
    <property type="term" value="P:Mo-molybdopterin cofactor biosynthetic process"/>
    <property type="evidence" value="ECO:0007669"/>
    <property type="project" value="UniProtKB-KW"/>
</dbReference>
<dbReference type="PANTHER" id="PTHR22960:SF0">
    <property type="entry name" value="MOLYBDENUM COFACTOR BIOSYNTHESIS PROTEIN 1"/>
    <property type="match status" value="1"/>
</dbReference>
<comment type="cofactor">
    <cofactor evidence="2">
        <name>[4Fe-4S] cluster</name>
        <dbReference type="ChEBI" id="CHEBI:49883"/>
    </cofactor>
</comment>
<evidence type="ECO:0000256" key="2">
    <source>
        <dbReference type="ARBA" id="ARBA00001966"/>
    </source>
</evidence>